<dbReference type="EC" id="6.3.5.4" evidence="3"/>
<dbReference type="PIRSF" id="PIRSF001589">
    <property type="entry name" value="Asn_synthetase_glu-h"/>
    <property type="match status" value="1"/>
</dbReference>
<name>A0A4S3LYW0_9FLAO</name>
<comment type="catalytic activity">
    <reaction evidence="7">
        <text>L-aspartate + L-glutamine + ATP + H2O = L-asparagine + L-glutamate + AMP + diphosphate + H(+)</text>
        <dbReference type="Rhea" id="RHEA:12228"/>
        <dbReference type="ChEBI" id="CHEBI:15377"/>
        <dbReference type="ChEBI" id="CHEBI:15378"/>
        <dbReference type="ChEBI" id="CHEBI:29985"/>
        <dbReference type="ChEBI" id="CHEBI:29991"/>
        <dbReference type="ChEBI" id="CHEBI:30616"/>
        <dbReference type="ChEBI" id="CHEBI:33019"/>
        <dbReference type="ChEBI" id="CHEBI:58048"/>
        <dbReference type="ChEBI" id="CHEBI:58359"/>
        <dbReference type="ChEBI" id="CHEBI:456215"/>
        <dbReference type="EC" id="6.3.5.4"/>
    </reaction>
</comment>
<evidence type="ECO:0000313" key="13">
    <source>
        <dbReference type="Proteomes" id="UP000305939"/>
    </source>
</evidence>
<comment type="similarity">
    <text evidence="2">Belongs to the asparagine synthetase family.</text>
</comment>
<dbReference type="OrthoDB" id="9763290at2"/>
<dbReference type="GO" id="GO:0004066">
    <property type="term" value="F:asparagine synthase (glutamine-hydrolyzing) activity"/>
    <property type="evidence" value="ECO:0007669"/>
    <property type="project" value="UniProtKB-EC"/>
</dbReference>
<comment type="caution">
    <text evidence="12">The sequence shown here is derived from an EMBL/GenBank/DDBJ whole genome shotgun (WGS) entry which is preliminary data.</text>
</comment>
<feature type="active site" description="For GATase activity" evidence="8">
    <location>
        <position position="2"/>
    </location>
</feature>
<feature type="domain" description="Glutamine amidotransferase type-2" evidence="11">
    <location>
        <begin position="2"/>
        <end position="218"/>
    </location>
</feature>
<evidence type="ECO:0000256" key="4">
    <source>
        <dbReference type="ARBA" id="ARBA00022741"/>
    </source>
</evidence>
<evidence type="ECO:0000259" key="11">
    <source>
        <dbReference type="PROSITE" id="PS51278"/>
    </source>
</evidence>
<evidence type="ECO:0000256" key="1">
    <source>
        <dbReference type="ARBA" id="ARBA00005187"/>
    </source>
</evidence>
<dbReference type="GO" id="GO:0005829">
    <property type="term" value="C:cytosol"/>
    <property type="evidence" value="ECO:0007669"/>
    <property type="project" value="TreeGrafter"/>
</dbReference>
<dbReference type="Pfam" id="PF00733">
    <property type="entry name" value="Asn_synthase"/>
    <property type="match status" value="1"/>
</dbReference>
<dbReference type="SUPFAM" id="SSF56235">
    <property type="entry name" value="N-terminal nucleophile aminohydrolases (Ntn hydrolases)"/>
    <property type="match status" value="1"/>
</dbReference>
<feature type="binding site" evidence="9">
    <location>
        <position position="105"/>
    </location>
    <ligand>
        <name>L-glutamine</name>
        <dbReference type="ChEBI" id="CHEBI:58359"/>
    </ligand>
</feature>
<organism evidence="12 13">
    <name type="scientific">Robertkochia marina</name>
    <dbReference type="NCBI Taxonomy" id="1227945"/>
    <lineage>
        <taxon>Bacteria</taxon>
        <taxon>Pseudomonadati</taxon>
        <taxon>Bacteroidota</taxon>
        <taxon>Flavobacteriia</taxon>
        <taxon>Flavobacteriales</taxon>
        <taxon>Flavobacteriaceae</taxon>
        <taxon>Robertkochia</taxon>
    </lineage>
</organism>
<dbReference type="InterPro" id="IPR033738">
    <property type="entry name" value="AsnB_N"/>
</dbReference>
<dbReference type="InterPro" id="IPR051786">
    <property type="entry name" value="ASN_synthetase/amidase"/>
</dbReference>
<evidence type="ECO:0000256" key="6">
    <source>
        <dbReference type="ARBA" id="ARBA00022962"/>
    </source>
</evidence>
<evidence type="ECO:0000256" key="2">
    <source>
        <dbReference type="ARBA" id="ARBA00005752"/>
    </source>
</evidence>
<dbReference type="AlphaFoldDB" id="A0A4S3LYW0"/>
<evidence type="ECO:0000256" key="8">
    <source>
        <dbReference type="PIRSR" id="PIRSR001589-1"/>
    </source>
</evidence>
<evidence type="ECO:0000256" key="3">
    <source>
        <dbReference type="ARBA" id="ARBA00012737"/>
    </source>
</evidence>
<dbReference type="InterPro" id="IPR014729">
    <property type="entry name" value="Rossmann-like_a/b/a_fold"/>
</dbReference>
<evidence type="ECO:0000256" key="9">
    <source>
        <dbReference type="PIRSR" id="PIRSR001589-2"/>
    </source>
</evidence>
<keyword evidence="13" id="KW-1185">Reference proteome</keyword>
<dbReference type="GO" id="GO:0005524">
    <property type="term" value="F:ATP binding"/>
    <property type="evidence" value="ECO:0007669"/>
    <property type="project" value="UniProtKB-KW"/>
</dbReference>
<reference evidence="12 13" key="1">
    <citation type="submission" date="2019-04" db="EMBL/GenBank/DDBJ databases">
        <title>Draft genome sequence of Robertkochia marina CC-AMO-30D.</title>
        <authorList>
            <person name="Hameed A."/>
            <person name="Lin S.-Y."/>
            <person name="Shahina M."/>
            <person name="Lai W.-A."/>
            <person name="Young C.-C."/>
        </authorList>
    </citation>
    <scope>NUCLEOTIDE SEQUENCE [LARGE SCALE GENOMIC DNA]</scope>
    <source>
        <strain evidence="12 13">CC-AMO-30D</strain>
    </source>
</reference>
<dbReference type="InterPro" id="IPR017932">
    <property type="entry name" value="GATase_2_dom"/>
</dbReference>
<dbReference type="SUPFAM" id="SSF52402">
    <property type="entry name" value="Adenine nucleotide alpha hydrolases-like"/>
    <property type="match status" value="1"/>
</dbReference>
<keyword evidence="4 9" id="KW-0547">Nucleotide-binding</keyword>
<dbReference type="GO" id="GO:0006529">
    <property type="term" value="P:asparagine biosynthetic process"/>
    <property type="evidence" value="ECO:0007669"/>
    <property type="project" value="UniProtKB-KW"/>
</dbReference>
<gene>
    <name evidence="12" type="primary">asnB</name>
    <name evidence="12" type="ORF">E7Z59_13420</name>
</gene>
<feature type="binding site" evidence="9">
    <location>
        <position position="296"/>
    </location>
    <ligand>
        <name>ATP</name>
        <dbReference type="ChEBI" id="CHEBI:30616"/>
    </ligand>
</feature>
<dbReference type="EMBL" id="SSMC01000003">
    <property type="protein sequence ID" value="THD66772.1"/>
    <property type="molecule type" value="Genomic_DNA"/>
</dbReference>
<proteinExistence type="inferred from homology"/>
<dbReference type="RefSeq" id="WP_136336841.1">
    <property type="nucleotide sequence ID" value="NZ_QXMP01000013.1"/>
</dbReference>
<dbReference type="CDD" id="cd00712">
    <property type="entry name" value="AsnB"/>
    <property type="match status" value="1"/>
</dbReference>
<dbReference type="Gene3D" id="3.60.20.10">
    <property type="entry name" value="Glutamine Phosphoribosylpyrophosphate, subunit 1, domain 1"/>
    <property type="match status" value="1"/>
</dbReference>
<dbReference type="InterPro" id="IPR029055">
    <property type="entry name" value="Ntn_hydrolases_N"/>
</dbReference>
<evidence type="ECO:0000256" key="7">
    <source>
        <dbReference type="ARBA" id="ARBA00048741"/>
    </source>
</evidence>
<dbReference type="InterPro" id="IPR006426">
    <property type="entry name" value="Asn_synth_AEB"/>
</dbReference>
<dbReference type="InterPro" id="IPR001962">
    <property type="entry name" value="Asn_synthase"/>
</dbReference>
<evidence type="ECO:0000313" key="12">
    <source>
        <dbReference type="EMBL" id="THD66772.1"/>
    </source>
</evidence>
<dbReference type="Gene3D" id="3.40.50.620">
    <property type="entry name" value="HUPs"/>
    <property type="match status" value="1"/>
</dbReference>
<dbReference type="Proteomes" id="UP000305939">
    <property type="component" value="Unassembled WGS sequence"/>
</dbReference>
<dbReference type="NCBIfam" id="TIGR01536">
    <property type="entry name" value="asn_synth_AEB"/>
    <property type="match status" value="1"/>
</dbReference>
<keyword evidence="12" id="KW-0436">Ligase</keyword>
<evidence type="ECO:0000256" key="5">
    <source>
        <dbReference type="ARBA" id="ARBA00022840"/>
    </source>
</evidence>
<keyword evidence="6 8" id="KW-0315">Glutamine amidotransferase</keyword>
<dbReference type="CDD" id="cd01991">
    <property type="entry name" value="Asn_synthase_B_C"/>
    <property type="match status" value="1"/>
</dbReference>
<keyword evidence="5 9" id="KW-0067">ATP-binding</keyword>
<keyword evidence="8" id="KW-0061">Asparagine biosynthesis</keyword>
<dbReference type="PROSITE" id="PS51278">
    <property type="entry name" value="GATASE_TYPE_2"/>
    <property type="match status" value="1"/>
</dbReference>
<feature type="site" description="Important for beta-aspartyl-AMP intermediate formation" evidence="10">
    <location>
        <position position="371"/>
    </location>
</feature>
<evidence type="ECO:0000256" key="10">
    <source>
        <dbReference type="PIRSR" id="PIRSR001589-3"/>
    </source>
</evidence>
<keyword evidence="8" id="KW-0028">Amino-acid biosynthesis</keyword>
<sequence>MCGINGIIARNSSIEHVRNTMNTMNALIHHRGPDGGGFFIEKFRENTFMGLGMKRLAIIDLNNGVQPMLGRNGELALVFNGEIYNFQLLKEELKAQGVTFSTNSDTEVILKIYEFHGISGFRKLDGMFAFSLLDLQKHKVFLVRDFFGEKPLYYKQNSNGMIWGSELKSIISALDSKPDIDKHALNLFLRLTYIPAPKTIYEGIKKLEPNRILSYDILTNETSIQKLYKQNSYYHSSNFSFVSALKETRRLVQASVESRSISDVPIGTFLSGGIDSSIISLCLAKASAKPINTFSIANTNSDFDESKKAKTVSKIINSNHHEFIIKEDELTHSIGAILDNFDEPFADSSAIPSFLLARKTNDHVKVALTGDGGDELFGGYNKYYIGKINRKYTSLIPKSLHDILSKRSSLLLSSSSDKRGRRFRIQKLLNAIDYGDEYYWNIISLGFTPHQLNSFLSSEYKIKGIFSDFSHNQKTNNLHDYRHIDKNVSLEGDMLVKVDRTSMLNSLECRSPFLNKTLWEFTNSLPEDYLLKGFNKKYLLKKAFESEFPNGFFDKKKQGFGIPIGDWLRESLKTELMGYIDPEKLKNQNIFSIEKIQNLVLNHISGQIDNTFSVWTFYCFQRWYYHTFLK</sequence>
<comment type="pathway">
    <text evidence="1">Amino-acid biosynthesis; L-asparagine biosynthesis; L-asparagine from L-aspartate (L-Gln route): step 1/1.</text>
</comment>
<protein>
    <recommendedName>
        <fullName evidence="3">asparagine synthase (glutamine-hydrolyzing)</fullName>
        <ecNumber evidence="3">6.3.5.4</ecNumber>
    </recommendedName>
</protein>
<dbReference type="Pfam" id="PF13537">
    <property type="entry name" value="GATase_7"/>
    <property type="match status" value="1"/>
</dbReference>
<dbReference type="PANTHER" id="PTHR43284">
    <property type="entry name" value="ASPARAGINE SYNTHETASE (GLUTAMINE-HYDROLYZING)"/>
    <property type="match status" value="1"/>
</dbReference>
<dbReference type="PANTHER" id="PTHR43284:SF1">
    <property type="entry name" value="ASPARAGINE SYNTHETASE"/>
    <property type="match status" value="1"/>
</dbReference>
<accession>A0A4S3LYW0</accession>